<reference evidence="2 3" key="1">
    <citation type="submission" date="2023-03" db="EMBL/GenBank/DDBJ databases">
        <title>Isolation and description of six Streptomyces strains from soil environments, able to metabolize different microbial glucans.</title>
        <authorList>
            <person name="Widen T."/>
            <person name="Larsbrink J."/>
        </authorList>
    </citation>
    <scope>NUCLEOTIDE SEQUENCE [LARGE SCALE GENOMIC DNA]</scope>
    <source>
        <strain evidence="2 3">Mut2</strain>
    </source>
</reference>
<organism evidence="2 3">
    <name type="scientific">Streptomyces laculatispora</name>
    <dbReference type="NCBI Taxonomy" id="887464"/>
    <lineage>
        <taxon>Bacteria</taxon>
        <taxon>Bacillati</taxon>
        <taxon>Actinomycetota</taxon>
        <taxon>Actinomycetes</taxon>
        <taxon>Kitasatosporales</taxon>
        <taxon>Streptomycetaceae</taxon>
        <taxon>Streptomyces</taxon>
    </lineage>
</organism>
<evidence type="ECO:0000313" key="2">
    <source>
        <dbReference type="EMBL" id="WLQ39175.1"/>
    </source>
</evidence>
<proteinExistence type="predicted"/>
<evidence type="ECO:0000313" key="3">
    <source>
        <dbReference type="Proteomes" id="UP001229952"/>
    </source>
</evidence>
<accession>A0ABY9HX74</accession>
<dbReference type="Proteomes" id="UP001229952">
    <property type="component" value="Chromosome"/>
</dbReference>
<feature type="region of interest" description="Disordered" evidence="1">
    <location>
        <begin position="1"/>
        <end position="43"/>
    </location>
</feature>
<dbReference type="EMBL" id="CP120992">
    <property type="protein sequence ID" value="WLQ39175.1"/>
    <property type="molecule type" value="Genomic_DNA"/>
</dbReference>
<gene>
    <name evidence="2" type="ORF">P8A22_03500</name>
</gene>
<evidence type="ECO:0000256" key="1">
    <source>
        <dbReference type="SAM" id="MobiDB-lite"/>
    </source>
</evidence>
<name>A0ABY9HX74_9ACTN</name>
<protein>
    <submittedName>
        <fullName evidence="2">Uncharacterized protein</fullName>
    </submittedName>
</protein>
<sequence>MTGEVEVLGLHVASGAPAPNRARRQPPREPPASRALSQASAATRPWTCSYVIQSPGSPYVPMRAGAPAARA</sequence>
<dbReference type="RefSeq" id="WP_306085818.1">
    <property type="nucleotide sequence ID" value="NZ_CP120992.1"/>
</dbReference>
<keyword evidence="3" id="KW-1185">Reference proteome</keyword>